<dbReference type="OrthoDB" id="9775082at2"/>
<accession>A0A285K3I2</accession>
<feature type="domain" description="FAD-binding PCMH-type" evidence="6">
    <location>
        <begin position="26"/>
        <end position="191"/>
    </location>
</feature>
<dbReference type="Gene3D" id="3.30.43.10">
    <property type="entry name" value="Uridine Diphospho-n-acetylenolpyruvylglucosamine Reductase, domain 2"/>
    <property type="match status" value="1"/>
</dbReference>
<gene>
    <name evidence="7" type="ORF">SAMN05421748_1296</name>
</gene>
<dbReference type="GO" id="GO:0016491">
    <property type="term" value="F:oxidoreductase activity"/>
    <property type="evidence" value="ECO:0007669"/>
    <property type="project" value="UniProtKB-KW"/>
</dbReference>
<dbReference type="PANTHER" id="PTHR42973:SF39">
    <property type="entry name" value="FAD-BINDING PCMH-TYPE DOMAIN-CONTAINING PROTEIN"/>
    <property type="match status" value="1"/>
</dbReference>
<dbReference type="InterPro" id="IPR050416">
    <property type="entry name" value="FAD-linked_Oxidoreductase"/>
</dbReference>
<dbReference type="PROSITE" id="PS51387">
    <property type="entry name" value="FAD_PCMH"/>
    <property type="match status" value="1"/>
</dbReference>
<evidence type="ECO:0000313" key="7">
    <source>
        <dbReference type="EMBL" id="SNY65891.1"/>
    </source>
</evidence>
<dbReference type="Gene3D" id="3.30.465.10">
    <property type="match status" value="1"/>
</dbReference>
<dbReference type="Pfam" id="PF01565">
    <property type="entry name" value="FAD_binding_4"/>
    <property type="match status" value="1"/>
</dbReference>
<keyword evidence="8" id="KW-1185">Reference proteome</keyword>
<sequence>MDFVRGRVLRPGDEGFDTVHRPWNLVGQDVTAVVEAADIDDVAALVRHANENGLQIATQAGGHGASGNAGGAVLLRLDRLNEVRIDPVAATARAGAGVRWGAVQEAAAAHGLTGLAGSSPIVSATGYTLGGGLSWFGRAFGWAADSVTAFEVVTADGERSRVTDGDLFWALRGGGGDYAIVTAIEFGLHPAPELYGGRMIWPLSKARQIFLTYAEITAAAPEALTLWLGVLNFPGMDPLVTVDVTYLGPAASAVELLRPFENPVSDSRRVLTPAELGQITADPVDPSAAASRSLLLNGLDDVEEALLGQPLEPVFGVQLRHLGGALAGPSATPFGPLTEPYYVYALGAPGKATYAGLDELTARLGKSVSHRKPYFALSPSDTVADAFDPGTLDRLRAVKRRHDPRNVLRANYPVV</sequence>
<dbReference type="GO" id="GO:0071949">
    <property type="term" value="F:FAD binding"/>
    <property type="evidence" value="ECO:0007669"/>
    <property type="project" value="InterPro"/>
</dbReference>
<keyword evidence="3" id="KW-0285">Flavoprotein</keyword>
<evidence type="ECO:0000256" key="3">
    <source>
        <dbReference type="ARBA" id="ARBA00022630"/>
    </source>
</evidence>
<dbReference type="EMBL" id="OBDY01000029">
    <property type="protein sequence ID" value="SNY65891.1"/>
    <property type="molecule type" value="Genomic_DNA"/>
</dbReference>
<dbReference type="AlphaFoldDB" id="A0A285K3I2"/>
<evidence type="ECO:0000256" key="2">
    <source>
        <dbReference type="ARBA" id="ARBA00005466"/>
    </source>
</evidence>
<evidence type="ECO:0000256" key="1">
    <source>
        <dbReference type="ARBA" id="ARBA00001974"/>
    </source>
</evidence>
<evidence type="ECO:0000256" key="5">
    <source>
        <dbReference type="ARBA" id="ARBA00023002"/>
    </source>
</evidence>
<evidence type="ECO:0000256" key="4">
    <source>
        <dbReference type="ARBA" id="ARBA00022827"/>
    </source>
</evidence>
<proteinExistence type="inferred from homology"/>
<name>A0A285K3I2_9ACTN</name>
<dbReference type="InterPro" id="IPR006094">
    <property type="entry name" value="Oxid_FAD_bind_N"/>
</dbReference>
<dbReference type="SUPFAM" id="SSF56176">
    <property type="entry name" value="FAD-binding/transporter-associated domain-like"/>
    <property type="match status" value="1"/>
</dbReference>
<dbReference type="Proteomes" id="UP000219612">
    <property type="component" value="Unassembled WGS sequence"/>
</dbReference>
<dbReference type="InterPro" id="IPR016169">
    <property type="entry name" value="FAD-bd_PCMH_sub2"/>
</dbReference>
<organism evidence="7 8">
    <name type="scientific">Paractinoplanes atraurantiacus</name>
    <dbReference type="NCBI Taxonomy" id="1036182"/>
    <lineage>
        <taxon>Bacteria</taxon>
        <taxon>Bacillati</taxon>
        <taxon>Actinomycetota</taxon>
        <taxon>Actinomycetes</taxon>
        <taxon>Micromonosporales</taxon>
        <taxon>Micromonosporaceae</taxon>
        <taxon>Paractinoplanes</taxon>
    </lineage>
</organism>
<dbReference type="InterPro" id="IPR016167">
    <property type="entry name" value="FAD-bd_PCMH_sub1"/>
</dbReference>
<evidence type="ECO:0000259" key="6">
    <source>
        <dbReference type="PROSITE" id="PS51387"/>
    </source>
</evidence>
<dbReference type="Gene3D" id="3.40.462.20">
    <property type="match status" value="1"/>
</dbReference>
<comment type="similarity">
    <text evidence="2">Belongs to the oxygen-dependent FAD-linked oxidoreductase family.</text>
</comment>
<keyword evidence="4" id="KW-0274">FAD</keyword>
<dbReference type="RefSeq" id="WP_097327398.1">
    <property type="nucleotide sequence ID" value="NZ_OBDY01000029.1"/>
</dbReference>
<dbReference type="PANTHER" id="PTHR42973">
    <property type="entry name" value="BINDING OXIDOREDUCTASE, PUTATIVE (AFU_ORTHOLOGUE AFUA_1G17690)-RELATED"/>
    <property type="match status" value="1"/>
</dbReference>
<evidence type="ECO:0000313" key="8">
    <source>
        <dbReference type="Proteomes" id="UP000219612"/>
    </source>
</evidence>
<keyword evidence="5" id="KW-0560">Oxidoreductase</keyword>
<dbReference type="InterPro" id="IPR036318">
    <property type="entry name" value="FAD-bd_PCMH-like_sf"/>
</dbReference>
<dbReference type="InterPro" id="IPR016166">
    <property type="entry name" value="FAD-bd_PCMH"/>
</dbReference>
<protein>
    <submittedName>
        <fullName evidence="7">FAD/FMN-containing dehydrogenase</fullName>
    </submittedName>
</protein>
<reference evidence="7 8" key="1">
    <citation type="submission" date="2017-09" db="EMBL/GenBank/DDBJ databases">
        <authorList>
            <person name="Ehlers B."/>
            <person name="Leendertz F.H."/>
        </authorList>
    </citation>
    <scope>NUCLEOTIDE SEQUENCE [LARGE SCALE GENOMIC DNA]</scope>
    <source>
        <strain evidence="7 8">CGMCC 4.6857</strain>
    </source>
</reference>
<comment type="cofactor">
    <cofactor evidence="1">
        <name>FAD</name>
        <dbReference type="ChEBI" id="CHEBI:57692"/>
    </cofactor>
</comment>